<reference evidence="3" key="1">
    <citation type="submission" date="2020-03" db="EMBL/GenBank/DDBJ databases">
        <authorList>
            <person name="Chebbi M.A."/>
            <person name="Drezen J.M."/>
        </authorList>
    </citation>
    <scope>NUCLEOTIDE SEQUENCE</scope>
    <source>
        <tissue evidence="3">Whole body</tissue>
    </source>
</reference>
<feature type="disulfide bond" evidence="1">
    <location>
        <begin position="49"/>
        <end position="65"/>
    </location>
</feature>
<proteinExistence type="predicted"/>
<comment type="caution">
    <text evidence="3">The sequence shown here is derived from an EMBL/GenBank/DDBJ whole genome shotgun (WGS) entry which is preliminary data.</text>
</comment>
<reference evidence="3" key="2">
    <citation type="submission" date="2021-04" db="EMBL/GenBank/DDBJ databases">
        <title>Genome-wide patterns of bracovirus chromosomal integration into multiple host tissues during parasitism.</title>
        <authorList>
            <person name="Chebbi M.A.C."/>
        </authorList>
    </citation>
    <scope>NUCLEOTIDE SEQUENCE</scope>
    <source>
        <tissue evidence="3">Whole body</tissue>
    </source>
</reference>
<feature type="disulfide bond" evidence="1">
    <location>
        <begin position="33"/>
        <end position="69"/>
    </location>
</feature>
<dbReference type="OrthoDB" id="6365952at2759"/>
<keyword evidence="1" id="KW-1015">Disulfide bond</keyword>
<evidence type="ECO:0000313" key="4">
    <source>
        <dbReference type="Proteomes" id="UP000729913"/>
    </source>
</evidence>
<dbReference type="InterPro" id="IPR031098">
    <property type="entry name" value="Crust_neurohorm"/>
</dbReference>
<dbReference type="AlphaFoldDB" id="A0A8J5UYI5"/>
<evidence type="ECO:0000256" key="1">
    <source>
        <dbReference type="PIRSR" id="PIRSR631098-51"/>
    </source>
</evidence>
<organism evidence="3 4">
    <name type="scientific">Cotesia typhae</name>
    <dbReference type="NCBI Taxonomy" id="2053667"/>
    <lineage>
        <taxon>Eukaryota</taxon>
        <taxon>Metazoa</taxon>
        <taxon>Ecdysozoa</taxon>
        <taxon>Arthropoda</taxon>
        <taxon>Hexapoda</taxon>
        <taxon>Insecta</taxon>
        <taxon>Pterygota</taxon>
        <taxon>Neoptera</taxon>
        <taxon>Endopterygota</taxon>
        <taxon>Hymenoptera</taxon>
        <taxon>Apocrita</taxon>
        <taxon>Ichneumonoidea</taxon>
        <taxon>Braconidae</taxon>
        <taxon>Microgastrinae</taxon>
        <taxon>Cotesia</taxon>
    </lineage>
</organism>
<keyword evidence="4" id="KW-1185">Reference proteome</keyword>
<feature type="signal peptide" evidence="2">
    <location>
        <begin position="1"/>
        <end position="17"/>
    </location>
</feature>
<dbReference type="PANTHER" id="PTHR35981">
    <property type="entry name" value="ION TRANSPORT PEPTIDE, ISOFORM C"/>
    <property type="match status" value="1"/>
</dbReference>
<name>A0A8J5UYI5_9HYME</name>
<keyword evidence="2" id="KW-0732">Signal</keyword>
<evidence type="ECO:0000256" key="2">
    <source>
        <dbReference type="SAM" id="SignalP"/>
    </source>
</evidence>
<evidence type="ECO:0000313" key="3">
    <source>
        <dbReference type="EMBL" id="KAG8041940.1"/>
    </source>
</evidence>
<feature type="chain" id="PRO_5035209303" evidence="2">
    <location>
        <begin position="18"/>
        <end position="104"/>
    </location>
</feature>
<feature type="disulfide bond" evidence="1">
    <location>
        <begin position="52"/>
        <end position="78"/>
    </location>
</feature>
<protein>
    <submittedName>
        <fullName evidence="3">Uncharacterized protein</fullName>
    </submittedName>
</protein>
<gene>
    <name evidence="3" type="ORF">G9C98_007244</name>
</gene>
<dbReference type="Pfam" id="PF01147">
    <property type="entry name" value="Crust_neurohorm"/>
    <property type="match status" value="1"/>
</dbReference>
<dbReference type="Proteomes" id="UP000729913">
    <property type="component" value="Unassembled WGS sequence"/>
</dbReference>
<dbReference type="GO" id="GO:0007623">
    <property type="term" value="P:circadian rhythm"/>
    <property type="evidence" value="ECO:0007669"/>
    <property type="project" value="TreeGrafter"/>
</dbReference>
<dbReference type="EMBL" id="JAAOIC020000006">
    <property type="protein sequence ID" value="KAG8041940.1"/>
    <property type="molecule type" value="Genomic_DNA"/>
</dbReference>
<accession>A0A8J5UYI5</accession>
<dbReference type="PANTHER" id="PTHR35981:SF2">
    <property type="entry name" value="ION TRANSPORT PEPTIDE, ISOFORM C"/>
    <property type="match status" value="1"/>
</dbReference>
<sequence length="104" mass="12142">MIQLVIIIWVAVSSCRAADNDQLSQWSFEEIGCEGFYDKKMFESLDNVCQECHALYQEAIVYNTCRQSCFTSEYFRDCLETLTSHTKNEISAFKIMIKRLQGFE</sequence>